<dbReference type="EMBL" id="QEAP01000017">
    <property type="protein sequence ID" value="TPX77591.1"/>
    <property type="molecule type" value="Genomic_DNA"/>
</dbReference>
<reference evidence="8 9" key="1">
    <citation type="journal article" date="2019" name="Sci. Rep.">
        <title>Comparative genomics of chytrid fungi reveal insights into the obligate biotrophic and pathogenic lifestyle of Synchytrium endobioticum.</title>
        <authorList>
            <person name="van de Vossenberg B.T.L.H."/>
            <person name="Warris S."/>
            <person name="Nguyen H.D.T."/>
            <person name="van Gent-Pelzer M.P.E."/>
            <person name="Joly D.L."/>
            <person name="van de Geest H.C."/>
            <person name="Bonants P.J.M."/>
            <person name="Smith D.S."/>
            <person name="Levesque C.A."/>
            <person name="van der Lee T.A.J."/>
        </authorList>
    </citation>
    <scope>NUCLEOTIDE SEQUENCE [LARGE SCALE GENOMIC DNA]</scope>
    <source>
        <strain evidence="8 9">CBS 675.73</strain>
    </source>
</reference>
<accession>A0A507FME2</accession>
<dbReference type="InterPro" id="IPR014718">
    <property type="entry name" value="GH-type_carb-bd"/>
</dbReference>
<gene>
    <name evidence="8" type="ORF">CcCBS67573_g01115</name>
</gene>
<feature type="active site" evidence="6">
    <location>
        <position position="153"/>
    </location>
</feature>
<dbReference type="GO" id="GO:0005975">
    <property type="term" value="P:carbohydrate metabolic process"/>
    <property type="evidence" value="ECO:0007669"/>
    <property type="project" value="InterPro"/>
</dbReference>
<dbReference type="InterPro" id="IPR008183">
    <property type="entry name" value="Aldose_1/G6P_1-epimerase"/>
</dbReference>
<evidence type="ECO:0000313" key="9">
    <source>
        <dbReference type="Proteomes" id="UP000320333"/>
    </source>
</evidence>
<dbReference type="GO" id="GO:0005737">
    <property type="term" value="C:cytoplasm"/>
    <property type="evidence" value="ECO:0007669"/>
    <property type="project" value="TreeGrafter"/>
</dbReference>
<evidence type="ECO:0000256" key="2">
    <source>
        <dbReference type="ARBA" id="ARBA00005866"/>
    </source>
</evidence>
<keyword evidence="9" id="KW-1185">Reference proteome</keyword>
<comment type="similarity">
    <text evidence="2 5">Belongs to the glucose-6-phosphate 1-epimerase family.</text>
</comment>
<evidence type="ECO:0000313" key="8">
    <source>
        <dbReference type="EMBL" id="TPX77591.1"/>
    </source>
</evidence>
<feature type="active site" evidence="6">
    <location>
        <position position="257"/>
    </location>
</feature>
<dbReference type="SUPFAM" id="SSF74650">
    <property type="entry name" value="Galactose mutarotase-like"/>
    <property type="match status" value="1"/>
</dbReference>
<dbReference type="CDD" id="cd09020">
    <property type="entry name" value="D-hex-6-P-epi_like"/>
    <property type="match status" value="1"/>
</dbReference>
<dbReference type="PANTHER" id="PTHR11122:SF13">
    <property type="entry name" value="GLUCOSE-6-PHOSPHATE 1-EPIMERASE"/>
    <property type="match status" value="1"/>
</dbReference>
<evidence type="ECO:0000256" key="3">
    <source>
        <dbReference type="ARBA" id="ARBA00012083"/>
    </source>
</evidence>
<protein>
    <recommendedName>
        <fullName evidence="3 5">Glucose-6-phosphate 1-epimerase</fullName>
        <ecNumber evidence="3 5">5.1.3.15</ecNumber>
    </recommendedName>
</protein>
<name>A0A507FME2_9FUNG</name>
<evidence type="ECO:0000256" key="1">
    <source>
        <dbReference type="ARBA" id="ARBA00001096"/>
    </source>
</evidence>
<sequence length="280" mass="30853">MPVTLQDDKVIASIGQATVEIYHYGATVTSWKCGGKERLYLSSQSFLDGSKAIRGGIPLVFPHFGSIPESQLPQHGFARVSRWSWLGVQSENASEIVVAFGLDRSGVPEKLAALWTHGFKLVYTVTLTADTLKTALSAENTGPTAFTFTSLLHTYFAINDIDHVNVTGLKGKQYNEKIYNKYGVTDESEVISVTAELDRNYFNVPSEGITVVENNAVVRSLSTKGFDDVVVWNPWIEKAKSLADFPDEGYKNMICVEVGQIGKPITLNPGEKWTGEQLIR</sequence>
<evidence type="ECO:0000256" key="5">
    <source>
        <dbReference type="PIRNR" id="PIRNR016020"/>
    </source>
</evidence>
<dbReference type="PANTHER" id="PTHR11122">
    <property type="entry name" value="APOSPORY-ASSOCIATED PROTEIN C-RELATED"/>
    <property type="match status" value="1"/>
</dbReference>
<keyword evidence="4 5" id="KW-0413">Isomerase</keyword>
<feature type="binding site" evidence="7">
    <location>
        <position position="79"/>
    </location>
    <ligand>
        <name>substrate</name>
    </ligand>
</feature>
<dbReference type="Proteomes" id="UP000320333">
    <property type="component" value="Unassembled WGS sequence"/>
</dbReference>
<feature type="binding site" evidence="7">
    <location>
        <position position="54"/>
    </location>
    <ligand>
        <name>substrate</name>
    </ligand>
</feature>
<organism evidence="8 9">
    <name type="scientific">Chytriomyces confervae</name>
    <dbReference type="NCBI Taxonomy" id="246404"/>
    <lineage>
        <taxon>Eukaryota</taxon>
        <taxon>Fungi</taxon>
        <taxon>Fungi incertae sedis</taxon>
        <taxon>Chytridiomycota</taxon>
        <taxon>Chytridiomycota incertae sedis</taxon>
        <taxon>Chytridiomycetes</taxon>
        <taxon>Chytridiales</taxon>
        <taxon>Chytriomycetaceae</taxon>
        <taxon>Chytriomyces</taxon>
    </lineage>
</organism>
<dbReference type="Pfam" id="PF01263">
    <property type="entry name" value="Aldose_epim"/>
    <property type="match status" value="1"/>
</dbReference>
<dbReference type="EC" id="5.1.3.15" evidence="3 5"/>
<dbReference type="InterPro" id="IPR011013">
    <property type="entry name" value="Gal_mutarotase_sf_dom"/>
</dbReference>
<dbReference type="GO" id="GO:0047938">
    <property type="term" value="F:glucose-6-phosphate 1-epimerase activity"/>
    <property type="evidence" value="ECO:0007669"/>
    <property type="project" value="UniProtKB-UniRule"/>
</dbReference>
<evidence type="ECO:0000256" key="6">
    <source>
        <dbReference type="PIRSR" id="PIRSR016020-1"/>
    </source>
</evidence>
<dbReference type="OrthoDB" id="1659429at2759"/>
<proteinExistence type="inferred from homology"/>
<comment type="function">
    <text evidence="5">Catalyzes the interconversion between the alpha and beta anomers from at least three hexose 6-phosphate sugars (Glc6P, Gal6P, and Man6P).</text>
</comment>
<dbReference type="STRING" id="246404.A0A507FME2"/>
<evidence type="ECO:0000256" key="4">
    <source>
        <dbReference type="ARBA" id="ARBA00023235"/>
    </source>
</evidence>
<dbReference type="Gene3D" id="2.70.98.10">
    <property type="match status" value="1"/>
</dbReference>
<dbReference type="InterPro" id="IPR025532">
    <property type="entry name" value="G6P_1-epimerase"/>
</dbReference>
<dbReference type="GO" id="GO:0030246">
    <property type="term" value="F:carbohydrate binding"/>
    <property type="evidence" value="ECO:0007669"/>
    <property type="project" value="UniProtKB-UniRule"/>
</dbReference>
<dbReference type="AlphaFoldDB" id="A0A507FME2"/>
<feature type="binding site" evidence="7">
    <location>
        <position position="74"/>
    </location>
    <ligand>
        <name>substrate</name>
    </ligand>
</feature>
<evidence type="ECO:0000256" key="7">
    <source>
        <dbReference type="PIRSR" id="PIRSR016020-2"/>
    </source>
</evidence>
<comment type="catalytic activity">
    <reaction evidence="1">
        <text>alpha-D-glucose 6-phosphate = beta-D-glucose 6-phosphate</text>
        <dbReference type="Rhea" id="RHEA:16249"/>
        <dbReference type="ChEBI" id="CHEBI:58225"/>
        <dbReference type="ChEBI" id="CHEBI:58247"/>
        <dbReference type="EC" id="5.1.3.15"/>
    </reaction>
</comment>
<comment type="caution">
    <text evidence="8">The sequence shown here is derived from an EMBL/GenBank/DDBJ whole genome shotgun (WGS) entry which is preliminary data.</text>
</comment>
<dbReference type="PIRSF" id="PIRSF016020">
    <property type="entry name" value="PHexose_mutarotase"/>
    <property type="match status" value="1"/>
</dbReference>